<dbReference type="OrthoDB" id="1273722at2"/>
<comment type="caution">
    <text evidence="1">The sequence shown here is derived from an EMBL/GenBank/DDBJ whole genome shotgun (WGS) entry which is preliminary data.</text>
</comment>
<dbReference type="AlphaFoldDB" id="A0A098LJT4"/>
<protein>
    <submittedName>
        <fullName evidence="1">Uncharacterized protein</fullName>
    </submittedName>
</protein>
<reference evidence="1 2" key="1">
    <citation type="submission" date="2014-09" db="EMBL/GenBank/DDBJ databases">
        <title>Sporocytophaga myxococcoides PG-01 genome sequencing.</title>
        <authorList>
            <person name="Liu L."/>
            <person name="Gao P.J."/>
            <person name="Chen G.J."/>
            <person name="Wang L.S."/>
        </authorList>
    </citation>
    <scope>NUCLEOTIDE SEQUENCE [LARGE SCALE GENOMIC DNA]</scope>
    <source>
        <strain evidence="1 2">PG-01</strain>
    </source>
</reference>
<evidence type="ECO:0000313" key="1">
    <source>
        <dbReference type="EMBL" id="GAL86707.1"/>
    </source>
</evidence>
<dbReference type="RefSeq" id="WP_045467092.1">
    <property type="nucleotide sequence ID" value="NZ_BBLT01000009.1"/>
</dbReference>
<dbReference type="EMBL" id="BBLT01000009">
    <property type="protein sequence ID" value="GAL86707.1"/>
    <property type="molecule type" value="Genomic_DNA"/>
</dbReference>
<name>A0A098LJT4_9BACT</name>
<evidence type="ECO:0000313" key="2">
    <source>
        <dbReference type="Proteomes" id="UP000030185"/>
    </source>
</evidence>
<gene>
    <name evidence="1" type="ORF">MYP_3937</name>
</gene>
<accession>A0A098LJT4</accession>
<proteinExistence type="predicted"/>
<organism evidence="1 2">
    <name type="scientific">Sporocytophaga myxococcoides</name>
    <dbReference type="NCBI Taxonomy" id="153721"/>
    <lineage>
        <taxon>Bacteria</taxon>
        <taxon>Pseudomonadati</taxon>
        <taxon>Bacteroidota</taxon>
        <taxon>Cytophagia</taxon>
        <taxon>Cytophagales</taxon>
        <taxon>Cytophagaceae</taxon>
        <taxon>Sporocytophaga</taxon>
    </lineage>
</organism>
<keyword evidence="2" id="KW-1185">Reference proteome</keyword>
<dbReference type="Proteomes" id="UP000030185">
    <property type="component" value="Unassembled WGS sequence"/>
</dbReference>
<sequence>MKDKTNHLDNTSRTFIKPIYKERWVSIAVRYDEFSRFALTFVIPFKKHLHDKFSVSFFYHRMGSKNNVIQLNFVTSPYYFQREIKPFLIQLLNTYFGKNYLQSHYGVDHIDSTMCEHKLGLDGIDLVNLKLFSTEDLYTSPITYSIGVQGGKAVSEFLSVSSGLLLSEASLSGRFFHCQECIEKAMSFNLIFICSFIPDKNSHYQFLSWVIDTMLIQLNNKSVDILAELEVSYFEQKEQLSAYMDYIGDTITSGEIFEDDWMNIWTDACRRYKTIIDTLSESGKLTMPYDVKDNPTIHFPIDNKTYQDWQIAYFMVSSINGQMEINFNTELNILFWLKRTLQELNVIE</sequence>